<protein>
    <submittedName>
        <fullName evidence="2">Uncharacterized protein</fullName>
    </submittedName>
</protein>
<dbReference type="AlphaFoldDB" id="A0A9Q8T6B0"/>
<evidence type="ECO:0000313" key="3">
    <source>
        <dbReference type="Proteomes" id="UP000830671"/>
    </source>
</evidence>
<dbReference type="EMBL" id="CP019480">
    <property type="protein sequence ID" value="UQC89790.1"/>
    <property type="molecule type" value="Genomic_DNA"/>
</dbReference>
<feature type="region of interest" description="Disordered" evidence="1">
    <location>
        <begin position="138"/>
        <end position="158"/>
    </location>
</feature>
<gene>
    <name evidence="2" type="ORF">CLUP02_15321</name>
</gene>
<organism evidence="2 3">
    <name type="scientific">Colletotrichum lupini</name>
    <dbReference type="NCBI Taxonomy" id="145971"/>
    <lineage>
        <taxon>Eukaryota</taxon>
        <taxon>Fungi</taxon>
        <taxon>Dikarya</taxon>
        <taxon>Ascomycota</taxon>
        <taxon>Pezizomycotina</taxon>
        <taxon>Sordariomycetes</taxon>
        <taxon>Hypocreomycetidae</taxon>
        <taxon>Glomerellales</taxon>
        <taxon>Glomerellaceae</taxon>
        <taxon>Colletotrichum</taxon>
        <taxon>Colletotrichum acutatum species complex</taxon>
    </lineage>
</organism>
<name>A0A9Q8T6B0_9PEZI</name>
<keyword evidence="3" id="KW-1185">Reference proteome</keyword>
<reference evidence="2" key="1">
    <citation type="journal article" date="2021" name="Mol. Plant Microbe Interact.">
        <title>Complete Genome Sequence of the Plant-Pathogenic Fungus Colletotrichum lupini.</title>
        <authorList>
            <person name="Baroncelli R."/>
            <person name="Pensec F."/>
            <person name="Da Lio D."/>
            <person name="Boufleur T."/>
            <person name="Vicente I."/>
            <person name="Sarrocco S."/>
            <person name="Picot A."/>
            <person name="Baraldi E."/>
            <person name="Sukno S."/>
            <person name="Thon M."/>
            <person name="Le Floch G."/>
        </authorList>
    </citation>
    <scope>NUCLEOTIDE SEQUENCE</scope>
    <source>
        <strain evidence="2">IMI 504893</strain>
    </source>
</reference>
<evidence type="ECO:0000256" key="1">
    <source>
        <dbReference type="SAM" id="MobiDB-lite"/>
    </source>
</evidence>
<dbReference type="GeneID" id="73349255"/>
<dbReference type="Proteomes" id="UP000830671">
    <property type="component" value="Chromosome 8"/>
</dbReference>
<sequence>MSVCVSGSDIDFTQRFDSGTAAEHRKSGHTRALKERIHIAFFSFLPFAFCLCAPEPTCWIRGATPRRILPMRVDRRMEGILVTHLRDYRLGLRHSSRAISFPESGFGRRGVEQGYLGIDGGLATNGSTSSRVCEDATDLPMRESSSHETTALDSRPQPTCMIPSILR</sequence>
<dbReference type="KEGG" id="clup:CLUP02_15321"/>
<evidence type="ECO:0000313" key="2">
    <source>
        <dbReference type="EMBL" id="UQC89790.1"/>
    </source>
</evidence>
<dbReference type="RefSeq" id="XP_049151391.1">
    <property type="nucleotide sequence ID" value="XM_049294245.1"/>
</dbReference>
<proteinExistence type="predicted"/>
<accession>A0A9Q8T6B0</accession>